<accession>A0AAD6M612</accession>
<gene>
    <name evidence="1" type="ORF">NC653_029920</name>
</gene>
<dbReference type="AlphaFoldDB" id="A0AAD6M612"/>
<evidence type="ECO:0000313" key="1">
    <source>
        <dbReference type="EMBL" id="KAJ6978167.1"/>
    </source>
</evidence>
<evidence type="ECO:0000313" key="2">
    <source>
        <dbReference type="Proteomes" id="UP001164929"/>
    </source>
</evidence>
<protein>
    <submittedName>
        <fullName evidence="1">Uncharacterized protein</fullName>
    </submittedName>
</protein>
<keyword evidence="2" id="KW-1185">Reference proteome</keyword>
<reference evidence="1" key="1">
    <citation type="journal article" date="2023" name="Mol. Ecol. Resour.">
        <title>Chromosome-level genome assembly of a triploid poplar Populus alba 'Berolinensis'.</title>
        <authorList>
            <person name="Chen S."/>
            <person name="Yu Y."/>
            <person name="Wang X."/>
            <person name="Wang S."/>
            <person name="Zhang T."/>
            <person name="Zhou Y."/>
            <person name="He R."/>
            <person name="Meng N."/>
            <person name="Wang Y."/>
            <person name="Liu W."/>
            <person name="Liu Z."/>
            <person name="Liu J."/>
            <person name="Guo Q."/>
            <person name="Huang H."/>
            <person name="Sederoff R.R."/>
            <person name="Wang G."/>
            <person name="Qu G."/>
            <person name="Chen S."/>
        </authorList>
    </citation>
    <scope>NUCLEOTIDE SEQUENCE</scope>
    <source>
        <strain evidence="1">SC-2020</strain>
    </source>
</reference>
<dbReference type="Proteomes" id="UP001164929">
    <property type="component" value="Chromosome 12"/>
</dbReference>
<sequence length="50" mass="5524">MQSVCICSRFVASTTGLFCSSISILIPQSLSFPPIAQIIHKCKACYLLFR</sequence>
<organism evidence="1 2">
    <name type="scientific">Populus alba x Populus x berolinensis</name>
    <dbReference type="NCBI Taxonomy" id="444605"/>
    <lineage>
        <taxon>Eukaryota</taxon>
        <taxon>Viridiplantae</taxon>
        <taxon>Streptophyta</taxon>
        <taxon>Embryophyta</taxon>
        <taxon>Tracheophyta</taxon>
        <taxon>Spermatophyta</taxon>
        <taxon>Magnoliopsida</taxon>
        <taxon>eudicotyledons</taxon>
        <taxon>Gunneridae</taxon>
        <taxon>Pentapetalae</taxon>
        <taxon>rosids</taxon>
        <taxon>fabids</taxon>
        <taxon>Malpighiales</taxon>
        <taxon>Salicaceae</taxon>
        <taxon>Saliceae</taxon>
        <taxon>Populus</taxon>
    </lineage>
</organism>
<name>A0AAD6M612_9ROSI</name>
<dbReference type="EMBL" id="JAQIZT010000012">
    <property type="protein sequence ID" value="KAJ6978167.1"/>
    <property type="molecule type" value="Genomic_DNA"/>
</dbReference>
<proteinExistence type="predicted"/>
<comment type="caution">
    <text evidence="1">The sequence shown here is derived from an EMBL/GenBank/DDBJ whole genome shotgun (WGS) entry which is preliminary data.</text>
</comment>